<sequence length="491" mass="54157">MAKIRFASPNEQRAISREHCGFYNALVIGAIYEFSGSSVDVRSSQSFYGAVKRCIDKYPTLSVVVRDMHTDAAFFEHVPTINLEDHISIVEESEANELVSKEREDDEIMRIETLLPSILDRPWPVSPGSPPPWKIVVLPLLSSNQQGREQTRCFIGFSFSHAMGDGIISLAFHRTFRDGIFDQVHEDCSALATPVADFPAPFDTAKNLPISWGFLLGPLIAVLLPNFVVEMLGLRATTSTVNSGTWTGSKMFFEPESFRSCLRLIEIEGPDVEHALRVARKHGAKLTAAMDQCIVRALSKTIPRSEAANFVSGTAVNMRRAVGKSNDEMGFFVNACYEFYDREDSWASPWSEKAWEGARSLTEKLAECAVTLEDQPVGLLRYVPSISKWTRGKIGKERDSSYDVSNLGAFEAAAPQDPVDGVKCSITKMVFARPANVTSAPLTISVISVKGGSMVISIVWQPGALGIPLESESRFVDELGTFLKEDLKSLN</sequence>
<dbReference type="GO" id="GO:0008080">
    <property type="term" value="F:N-acetyltransferase activity"/>
    <property type="evidence" value="ECO:0007669"/>
    <property type="project" value="TreeGrafter"/>
</dbReference>
<proteinExistence type="predicted"/>
<evidence type="ECO:0008006" key="3">
    <source>
        <dbReference type="Google" id="ProtNLM"/>
    </source>
</evidence>
<dbReference type="Pfam" id="PF07247">
    <property type="entry name" value="AATase"/>
    <property type="match status" value="1"/>
</dbReference>
<dbReference type="EMBL" id="PDLN01000023">
    <property type="protein sequence ID" value="RDW57361.1"/>
    <property type="molecule type" value="Genomic_DNA"/>
</dbReference>
<dbReference type="OrthoDB" id="2150604at2759"/>
<gene>
    <name evidence="1" type="ORF">BP5796_12811</name>
</gene>
<accession>A0A3D8Q6C7</accession>
<dbReference type="PANTHER" id="PTHR28037">
    <property type="entry name" value="ALCOHOL O-ACETYLTRANSFERASE 1-RELATED"/>
    <property type="match status" value="1"/>
</dbReference>
<dbReference type="InterPro" id="IPR052058">
    <property type="entry name" value="Alcohol_O-acetyltransferase"/>
</dbReference>
<keyword evidence="2" id="KW-1185">Reference proteome</keyword>
<organism evidence="1 2">
    <name type="scientific">Coleophoma crateriformis</name>
    <dbReference type="NCBI Taxonomy" id="565419"/>
    <lineage>
        <taxon>Eukaryota</taxon>
        <taxon>Fungi</taxon>
        <taxon>Dikarya</taxon>
        <taxon>Ascomycota</taxon>
        <taxon>Pezizomycotina</taxon>
        <taxon>Leotiomycetes</taxon>
        <taxon>Helotiales</taxon>
        <taxon>Dermateaceae</taxon>
        <taxon>Coleophoma</taxon>
    </lineage>
</organism>
<evidence type="ECO:0000313" key="2">
    <source>
        <dbReference type="Proteomes" id="UP000256328"/>
    </source>
</evidence>
<reference evidence="1 2" key="1">
    <citation type="journal article" date="2018" name="IMA Fungus">
        <title>IMA Genome-F 9: Draft genome sequence of Annulohypoxylon stygium, Aspergillus mulundensis, Berkeleyomyces basicola (syn. Thielaviopsis basicola), Ceratocystis smalleyi, two Cercospora beticola strains, Coleophoma cylindrospora, Fusarium fracticaudum, Phialophora cf. hyalina, and Morchella septimelata.</title>
        <authorList>
            <person name="Wingfield B.D."/>
            <person name="Bills G.F."/>
            <person name="Dong Y."/>
            <person name="Huang W."/>
            <person name="Nel W.J."/>
            <person name="Swalarsk-Parry B.S."/>
            <person name="Vaghefi N."/>
            <person name="Wilken P.M."/>
            <person name="An Z."/>
            <person name="de Beer Z.W."/>
            <person name="De Vos L."/>
            <person name="Chen L."/>
            <person name="Duong T.A."/>
            <person name="Gao Y."/>
            <person name="Hammerbacher A."/>
            <person name="Kikkert J.R."/>
            <person name="Li Y."/>
            <person name="Li H."/>
            <person name="Li K."/>
            <person name="Li Q."/>
            <person name="Liu X."/>
            <person name="Ma X."/>
            <person name="Naidoo K."/>
            <person name="Pethybridge S.J."/>
            <person name="Sun J."/>
            <person name="Steenkamp E.T."/>
            <person name="van der Nest M.A."/>
            <person name="van Wyk S."/>
            <person name="Wingfield M.J."/>
            <person name="Xiong C."/>
            <person name="Yue Q."/>
            <person name="Zhang X."/>
        </authorList>
    </citation>
    <scope>NUCLEOTIDE SEQUENCE [LARGE SCALE GENOMIC DNA]</scope>
    <source>
        <strain evidence="1 2">BP5796</strain>
    </source>
</reference>
<dbReference type="Proteomes" id="UP000256328">
    <property type="component" value="Unassembled WGS sequence"/>
</dbReference>
<dbReference type="AlphaFoldDB" id="A0A3D8Q6C7"/>
<dbReference type="InterPro" id="IPR010828">
    <property type="entry name" value="Atf2/Sli1-like"/>
</dbReference>
<comment type="caution">
    <text evidence="1">The sequence shown here is derived from an EMBL/GenBank/DDBJ whole genome shotgun (WGS) entry which is preliminary data.</text>
</comment>
<dbReference type="PANTHER" id="PTHR28037:SF1">
    <property type="entry name" value="ALCOHOL O-ACETYLTRANSFERASE 1-RELATED"/>
    <property type="match status" value="1"/>
</dbReference>
<name>A0A3D8Q6C7_9HELO</name>
<protein>
    <recommendedName>
        <fullName evidence="3">Alcohol acetyltransferase</fullName>
    </recommendedName>
</protein>
<evidence type="ECO:0000313" key="1">
    <source>
        <dbReference type="EMBL" id="RDW57361.1"/>
    </source>
</evidence>